<dbReference type="InterPro" id="IPR009003">
    <property type="entry name" value="Peptidase_S1_PA"/>
</dbReference>
<dbReference type="HOGENOM" id="CLU_042707_0_0_1"/>
<dbReference type="InterPro" id="IPR043504">
    <property type="entry name" value="Peptidase_S1_PA_chymotrypsin"/>
</dbReference>
<keyword evidence="4" id="KW-1185">Reference proteome</keyword>
<dbReference type="EMBL" id="DS995705">
    <property type="protein sequence ID" value="EEQ33145.1"/>
    <property type="molecule type" value="Genomic_DNA"/>
</dbReference>
<reference evidence="4" key="1">
    <citation type="journal article" date="2012" name="MBio">
        <title>Comparative genome analysis of Trichophyton rubrum and related dermatophytes reveals candidate genes involved in infection.</title>
        <authorList>
            <person name="Martinez D.A."/>
            <person name="Oliver B.G."/>
            <person name="Graeser Y."/>
            <person name="Goldberg J.M."/>
            <person name="Li W."/>
            <person name="Martinez-Rossi N.M."/>
            <person name="Monod M."/>
            <person name="Shelest E."/>
            <person name="Barton R.C."/>
            <person name="Birch E."/>
            <person name="Brakhage A.A."/>
            <person name="Chen Z."/>
            <person name="Gurr S.J."/>
            <person name="Heiman D."/>
            <person name="Heitman J."/>
            <person name="Kosti I."/>
            <person name="Rossi A."/>
            <person name="Saif S."/>
            <person name="Samalova M."/>
            <person name="Saunders C.W."/>
            <person name="Shea T."/>
            <person name="Summerbell R.C."/>
            <person name="Xu J."/>
            <person name="Young S."/>
            <person name="Zeng Q."/>
            <person name="Birren B.W."/>
            <person name="Cuomo C.A."/>
            <person name="White T.C."/>
        </authorList>
    </citation>
    <scope>NUCLEOTIDE SEQUENCE [LARGE SCALE GENOMIC DNA]</scope>
    <source>
        <strain evidence="4">ATCC MYA-4605 / CBS 113480</strain>
    </source>
</reference>
<evidence type="ECO:0000313" key="4">
    <source>
        <dbReference type="Proteomes" id="UP000002035"/>
    </source>
</evidence>
<dbReference type="GO" id="GO:0004252">
    <property type="term" value="F:serine-type endopeptidase activity"/>
    <property type="evidence" value="ECO:0007669"/>
    <property type="project" value="InterPro"/>
</dbReference>
<dbReference type="VEuPathDB" id="FungiDB:MCYG_05964"/>
<dbReference type="SUPFAM" id="SSF50494">
    <property type="entry name" value="Trypsin-like serine proteases"/>
    <property type="match status" value="1"/>
</dbReference>
<organism evidence="3 4">
    <name type="scientific">Arthroderma otae (strain ATCC MYA-4605 / CBS 113480)</name>
    <name type="common">Microsporum canis</name>
    <dbReference type="NCBI Taxonomy" id="554155"/>
    <lineage>
        <taxon>Eukaryota</taxon>
        <taxon>Fungi</taxon>
        <taxon>Dikarya</taxon>
        <taxon>Ascomycota</taxon>
        <taxon>Pezizomycotina</taxon>
        <taxon>Eurotiomycetes</taxon>
        <taxon>Eurotiomycetidae</taxon>
        <taxon>Onygenales</taxon>
        <taxon>Arthrodermataceae</taxon>
        <taxon>Microsporum</taxon>
    </lineage>
</organism>
<dbReference type="Gene3D" id="2.40.10.10">
    <property type="entry name" value="Trypsin-like serine proteases"/>
    <property type="match status" value="1"/>
</dbReference>
<protein>
    <recommendedName>
        <fullName evidence="2">Peptidase S3 domain-containing protein</fullName>
    </recommendedName>
</protein>
<dbReference type="STRING" id="554155.C5FTE2"/>
<gene>
    <name evidence="3" type="ORF">MCYG_05964</name>
</gene>
<dbReference type="InterPro" id="IPR000930">
    <property type="entry name" value="Peptidase_S3"/>
</dbReference>
<evidence type="ECO:0000259" key="2">
    <source>
        <dbReference type="Pfam" id="PF00944"/>
    </source>
</evidence>
<sequence length="570" mass="62321">MYPTPPTTWSGRSRHAGSSGDDSSASTGSRIDSNDPFRVGGPGPLPVWPLETGSPQQISAQLAERLVNLAILHLERFSLGDIYHRITVVQRYCKKHTPTPRDNTLLISLYPSSNSNWVILLDEMISACAEIGFTGRIEMIDHRALDGMKSFPPEVSPQLAQDWIDIQQLVARRLSSLNADWKVVMLAKRGYWKDVAVNTVLIKVSLPSHTAAISTRDSIALTIGDFMDRHNLQVEVARADYLWGLFSTEFAGDPMATSLSSSFINSWNFMGLSVGRADGAGTGTIGGYLKFLDSRGHEQVLGLTCYHVIRALPGGDLDPTIPTTGSVNIKIPCQSPSKTDLDQEVHLAMAKVPKVAGLASPFYQEHLKKLVEQRDQRLREISSFNTKIGACVATSGWRNTDLNPSFTSPSILQDWALVHVKNGRMSNNFIADIVEIHPTWKPESAWVTKIARIPNTEAPVVKRGRTTGITLGWISGLVPARFRIEGYPGGLHHRGWGVFNPSTHFAKPGDSGSWVLDMSGRVVAIVIAGDSSDGSTLTLPMTELVKDVEIMVKLPAGAFQVDMTIPATRP</sequence>
<name>C5FTE2_ARTOC</name>
<dbReference type="GeneID" id="9224784"/>
<feature type="domain" description="Peptidase S3" evidence="2">
    <location>
        <begin position="497"/>
        <end position="542"/>
    </location>
</feature>
<feature type="compositionally biased region" description="Low complexity" evidence="1">
    <location>
        <begin position="16"/>
        <end position="29"/>
    </location>
</feature>
<dbReference type="GO" id="GO:0006508">
    <property type="term" value="P:proteolysis"/>
    <property type="evidence" value="ECO:0007669"/>
    <property type="project" value="InterPro"/>
</dbReference>
<accession>C5FTE2</accession>
<proteinExistence type="predicted"/>
<evidence type="ECO:0000313" key="3">
    <source>
        <dbReference type="EMBL" id="EEQ33145.1"/>
    </source>
</evidence>
<dbReference type="AlphaFoldDB" id="C5FTE2"/>
<evidence type="ECO:0000256" key="1">
    <source>
        <dbReference type="SAM" id="MobiDB-lite"/>
    </source>
</evidence>
<dbReference type="Proteomes" id="UP000002035">
    <property type="component" value="Unassembled WGS sequence"/>
</dbReference>
<dbReference type="OrthoDB" id="4497426at2759"/>
<dbReference type="Pfam" id="PF00944">
    <property type="entry name" value="Peptidase_S3"/>
    <property type="match status" value="1"/>
</dbReference>
<dbReference type="RefSeq" id="XP_002846095.1">
    <property type="nucleotide sequence ID" value="XM_002846049.1"/>
</dbReference>
<feature type="region of interest" description="Disordered" evidence="1">
    <location>
        <begin position="1"/>
        <end position="45"/>
    </location>
</feature>